<evidence type="ECO:0000259" key="1">
    <source>
        <dbReference type="Pfam" id="PF13788"/>
    </source>
</evidence>
<keyword evidence="3" id="KW-1185">Reference proteome</keyword>
<evidence type="ECO:0000313" key="3">
    <source>
        <dbReference type="Proteomes" id="UP001501842"/>
    </source>
</evidence>
<gene>
    <name evidence="2" type="ORF">GCM10010439_59670</name>
</gene>
<sequence>MPDSLQDFSGTPVLVYAPDGPPLRNENDALDVIGESGYRGATWVAVPVERFTDEFFRLRTRVAGDIVQKFANYGMGLAVIGDISRHLDASSALRDFVRESNRGARLWFLPDADALRSRLARS</sequence>
<accession>A0ABN3UQN7</accession>
<dbReference type="Pfam" id="PF13788">
    <property type="entry name" value="DUF4180"/>
    <property type="match status" value="1"/>
</dbReference>
<dbReference type="InterPro" id="IPR025438">
    <property type="entry name" value="DUF4180"/>
</dbReference>
<proteinExistence type="predicted"/>
<dbReference type="Proteomes" id="UP001501842">
    <property type="component" value="Unassembled WGS sequence"/>
</dbReference>
<organism evidence="2 3">
    <name type="scientific">Actinocorallia aurantiaca</name>
    <dbReference type="NCBI Taxonomy" id="46204"/>
    <lineage>
        <taxon>Bacteria</taxon>
        <taxon>Bacillati</taxon>
        <taxon>Actinomycetota</taxon>
        <taxon>Actinomycetes</taxon>
        <taxon>Streptosporangiales</taxon>
        <taxon>Thermomonosporaceae</taxon>
        <taxon>Actinocorallia</taxon>
    </lineage>
</organism>
<dbReference type="RefSeq" id="WP_344455291.1">
    <property type="nucleotide sequence ID" value="NZ_BAAATZ010000029.1"/>
</dbReference>
<name>A0ABN3UQN7_9ACTN</name>
<feature type="domain" description="DUF4180" evidence="1">
    <location>
        <begin position="10"/>
        <end position="119"/>
    </location>
</feature>
<dbReference type="EMBL" id="BAAATZ010000029">
    <property type="protein sequence ID" value="GAA2735278.1"/>
    <property type="molecule type" value="Genomic_DNA"/>
</dbReference>
<reference evidence="2 3" key="1">
    <citation type="journal article" date="2019" name="Int. J. Syst. Evol. Microbiol.">
        <title>The Global Catalogue of Microorganisms (GCM) 10K type strain sequencing project: providing services to taxonomists for standard genome sequencing and annotation.</title>
        <authorList>
            <consortium name="The Broad Institute Genomics Platform"/>
            <consortium name="The Broad Institute Genome Sequencing Center for Infectious Disease"/>
            <person name="Wu L."/>
            <person name="Ma J."/>
        </authorList>
    </citation>
    <scope>NUCLEOTIDE SEQUENCE [LARGE SCALE GENOMIC DNA]</scope>
    <source>
        <strain evidence="2 3">JCM 8201</strain>
    </source>
</reference>
<comment type="caution">
    <text evidence="2">The sequence shown here is derived from an EMBL/GenBank/DDBJ whole genome shotgun (WGS) entry which is preliminary data.</text>
</comment>
<evidence type="ECO:0000313" key="2">
    <source>
        <dbReference type="EMBL" id="GAA2735278.1"/>
    </source>
</evidence>
<protein>
    <submittedName>
        <fullName evidence="2">DUF4180 domain-containing protein</fullName>
    </submittedName>
</protein>